<evidence type="ECO:0000256" key="1">
    <source>
        <dbReference type="ARBA" id="ARBA00011738"/>
    </source>
</evidence>
<dbReference type="Gene3D" id="2.60.40.10">
    <property type="entry name" value="Immunoglobulins"/>
    <property type="match status" value="1"/>
</dbReference>
<evidence type="ECO:0000259" key="4">
    <source>
        <dbReference type="SMART" id="SM00642"/>
    </source>
</evidence>
<dbReference type="InterPro" id="IPR017853">
    <property type="entry name" value="GH"/>
</dbReference>
<comment type="caution">
    <text evidence="5">The sequence shown here is derived from an EMBL/GenBank/DDBJ whole genome shotgun (WGS) entry which is preliminary data.</text>
</comment>
<feature type="domain" description="Glycosyl hydrolase family 13 catalytic" evidence="4">
    <location>
        <begin position="186"/>
        <end position="519"/>
    </location>
</feature>
<dbReference type="EC" id="2.4.99.16" evidence="2"/>
<dbReference type="Pfam" id="PF11896">
    <property type="entry name" value="GlgE_dom_N_S"/>
    <property type="match status" value="1"/>
</dbReference>
<evidence type="ECO:0000313" key="6">
    <source>
        <dbReference type="Proteomes" id="UP001501480"/>
    </source>
</evidence>
<dbReference type="InterPro" id="IPR013783">
    <property type="entry name" value="Ig-like_fold"/>
</dbReference>
<protein>
    <recommendedName>
        <fullName evidence="2">starch synthase (maltosyl-transferring)</fullName>
        <ecNumber evidence="2">2.4.99.16</ecNumber>
    </recommendedName>
</protein>
<reference evidence="5 6" key="1">
    <citation type="journal article" date="2019" name="Int. J. Syst. Evol. Microbiol.">
        <title>The Global Catalogue of Microorganisms (GCM) 10K type strain sequencing project: providing services to taxonomists for standard genome sequencing and annotation.</title>
        <authorList>
            <consortium name="The Broad Institute Genomics Platform"/>
            <consortium name="The Broad Institute Genome Sequencing Center for Infectious Disease"/>
            <person name="Wu L."/>
            <person name="Ma J."/>
        </authorList>
    </citation>
    <scope>NUCLEOTIDE SEQUENCE [LARGE SCALE GENOMIC DNA]</scope>
    <source>
        <strain evidence="5 6">JCM 15749</strain>
    </source>
</reference>
<evidence type="ECO:0000256" key="2">
    <source>
        <dbReference type="ARBA" id="ARBA00012603"/>
    </source>
</evidence>
<dbReference type="InterPro" id="IPR006047">
    <property type="entry name" value="GH13_cat_dom"/>
</dbReference>
<proteinExistence type="predicted"/>
<dbReference type="PANTHER" id="PTHR47786">
    <property type="entry name" value="ALPHA-1,4-GLUCAN:MALTOSE-1-PHOSPHATE MALTOSYLTRANSFERASE"/>
    <property type="match status" value="1"/>
</dbReference>
<evidence type="ECO:0000313" key="5">
    <source>
        <dbReference type="EMBL" id="GAA2082202.1"/>
    </source>
</evidence>
<dbReference type="CDD" id="cd11344">
    <property type="entry name" value="AmyAc_GlgE_like"/>
    <property type="match status" value="1"/>
</dbReference>
<comment type="subunit">
    <text evidence="1">Homodimer.</text>
</comment>
<dbReference type="Gene3D" id="3.20.20.80">
    <property type="entry name" value="Glycosidases"/>
    <property type="match status" value="1"/>
</dbReference>
<dbReference type="SUPFAM" id="SSF51445">
    <property type="entry name" value="(Trans)glycosidases"/>
    <property type="match status" value="1"/>
</dbReference>
<dbReference type="Proteomes" id="UP001501480">
    <property type="component" value="Unassembled WGS sequence"/>
</dbReference>
<dbReference type="PANTHER" id="PTHR47786:SF2">
    <property type="entry name" value="GLYCOSYL HYDROLASE FAMILY 13 CATALYTIC DOMAIN-CONTAINING PROTEIN"/>
    <property type="match status" value="1"/>
</dbReference>
<comment type="catalytic activity">
    <reaction evidence="3">
        <text>alpha-maltose 1-phosphate + [(1-&gt;4)-alpha-D-glucosyl](n) = [(1-&gt;4)-alpha-D-glucosyl](n+2) + phosphate</text>
        <dbReference type="Rhea" id="RHEA:42692"/>
        <dbReference type="Rhea" id="RHEA-COMP:9584"/>
        <dbReference type="Rhea" id="RHEA-COMP:10183"/>
        <dbReference type="ChEBI" id="CHEBI:15444"/>
        <dbReference type="ChEBI" id="CHEBI:43474"/>
        <dbReference type="ChEBI" id="CHEBI:63576"/>
        <dbReference type="EC" id="2.4.99.16"/>
    </reaction>
</comment>
<dbReference type="SMART" id="SM00642">
    <property type="entry name" value="Aamy"/>
    <property type="match status" value="1"/>
</dbReference>
<dbReference type="Gene3D" id="2.60.40.1180">
    <property type="entry name" value="Golgi alpha-mannosidase II"/>
    <property type="match status" value="1"/>
</dbReference>
<dbReference type="InterPro" id="IPR013780">
    <property type="entry name" value="Glyco_hydro_b"/>
</dbReference>
<gene>
    <name evidence="5" type="ORF">GCM10009821_23710</name>
</gene>
<name>A0ABN2W2P7_9ACTN</name>
<accession>A0ABN2W2P7</accession>
<sequence>MVTRVPILDVRPRVECGTFPVKAVEGEELTVRARVFGEGPAVVRAAVVLTDPDGHDLPPVPMHHLGNDHWAAVVRPGAPGDWTYRVQSWHDPIATWVKIATRRFEAEVDLELTLAEGAAVLRRAADRDPAARAMAPQLEDPESDPVDRFAIALALIETLPADTIQDHLDESAPLRLAVDRERALVGAWYEMFPRSEGARRDPDGTVRSGTFATAAERLPGIAAMGFDVVYLPPINPIGVTGRKGRNNALVAEPGDPGSPWAIGSADGGHDAIHPDLGTEQDFAAFVARADELGLEIALDLALQCSPDHPWLSEHPEWFVHRPDGTIAFAENPPKKYEDIVPLDFDVDPVGLYLEVVRIVRLWISRGIRIFRVDNPHTKPLAFWEQLLADVRATDPDVVFLAEAFTSPAMLHALSAAGFHQSYTYFTWRQGASETADYLDEVSNRTSDFLRPNFFVNTPDILPRYLQSGDEAMFRMRAVLAACGSPSWGMYAGYELMEHTPAGPDTEEYLDSEKYEYAFRDWSQPGPLVPFVTRLNEVRRAHRALQRLRNLQVHPTDADGVIAFSKATGDDVVLVVLDLFPSWERTVGVRVAPGDVGLVGVEGSLRDELDDSLHTLNAVTLSPAAPARILVPADR</sequence>
<dbReference type="EMBL" id="BAAAPY010000009">
    <property type="protein sequence ID" value="GAA2082202.1"/>
    <property type="molecule type" value="Genomic_DNA"/>
</dbReference>
<organism evidence="5 6">
    <name type="scientific">Aeromicrobium halocynthiae</name>
    <dbReference type="NCBI Taxonomy" id="560557"/>
    <lineage>
        <taxon>Bacteria</taxon>
        <taxon>Bacillati</taxon>
        <taxon>Actinomycetota</taxon>
        <taxon>Actinomycetes</taxon>
        <taxon>Propionibacteriales</taxon>
        <taxon>Nocardioidaceae</taxon>
        <taxon>Aeromicrobium</taxon>
    </lineage>
</organism>
<dbReference type="InterPro" id="IPR021828">
    <property type="entry name" value="GlgE_dom_N/S"/>
</dbReference>
<evidence type="ECO:0000256" key="3">
    <source>
        <dbReference type="ARBA" id="ARBA00048735"/>
    </source>
</evidence>
<dbReference type="Gene3D" id="1.20.58.80">
    <property type="entry name" value="Phosphotransferase system, lactose/cellobiose-type IIA subunit"/>
    <property type="match status" value="1"/>
</dbReference>
<keyword evidence="6" id="KW-1185">Reference proteome</keyword>
<dbReference type="RefSeq" id="WP_344328838.1">
    <property type="nucleotide sequence ID" value="NZ_BAAAPY010000009.1"/>
</dbReference>